<proteinExistence type="predicted"/>
<reference evidence="3" key="1">
    <citation type="journal article" date="2019" name="Int. J. Syst. Evol. Microbiol.">
        <title>The Global Catalogue of Microorganisms (GCM) 10K type strain sequencing project: providing services to taxonomists for standard genome sequencing and annotation.</title>
        <authorList>
            <consortium name="The Broad Institute Genomics Platform"/>
            <consortium name="The Broad Institute Genome Sequencing Center for Infectious Disease"/>
            <person name="Wu L."/>
            <person name="Ma J."/>
        </authorList>
    </citation>
    <scope>NUCLEOTIDE SEQUENCE [LARGE SCALE GENOMIC DNA]</scope>
    <source>
        <strain evidence="3">CCUG 56608</strain>
    </source>
</reference>
<name>A0ABW3NDG2_9BACI</name>
<dbReference type="Pfam" id="PF06196">
    <property type="entry name" value="DUF997"/>
    <property type="match status" value="1"/>
</dbReference>
<protein>
    <submittedName>
        <fullName evidence="2">YhdT family protein</fullName>
    </submittedName>
</protein>
<keyword evidence="1" id="KW-0472">Membrane</keyword>
<accession>A0ABW3NDG2</accession>
<dbReference type="PANTHER" id="PTHR39174">
    <property type="entry name" value="INNER MEMBRANE PROTEIN-RELATED"/>
    <property type="match status" value="1"/>
</dbReference>
<evidence type="ECO:0000256" key="1">
    <source>
        <dbReference type="SAM" id="Phobius"/>
    </source>
</evidence>
<dbReference type="InterPro" id="IPR010398">
    <property type="entry name" value="DUF997"/>
</dbReference>
<feature type="transmembrane region" description="Helical" evidence="1">
    <location>
        <begin position="20"/>
        <end position="39"/>
    </location>
</feature>
<evidence type="ECO:0000313" key="2">
    <source>
        <dbReference type="EMBL" id="MFD1065709.1"/>
    </source>
</evidence>
<organism evidence="2 3">
    <name type="scientific">Oceanobacillus locisalsi</name>
    <dbReference type="NCBI Taxonomy" id="546107"/>
    <lineage>
        <taxon>Bacteria</taxon>
        <taxon>Bacillati</taxon>
        <taxon>Bacillota</taxon>
        <taxon>Bacilli</taxon>
        <taxon>Bacillales</taxon>
        <taxon>Bacillaceae</taxon>
        <taxon>Oceanobacillus</taxon>
    </lineage>
</organism>
<evidence type="ECO:0000313" key="3">
    <source>
        <dbReference type="Proteomes" id="UP001597041"/>
    </source>
</evidence>
<keyword evidence="1" id="KW-0812">Transmembrane</keyword>
<gene>
    <name evidence="2" type="ORF">ACFQ19_06700</name>
</gene>
<keyword evidence="1" id="KW-1133">Transmembrane helix</keyword>
<sequence>MKKKRKQEWRFVIANREARIGCVLAIINFIWWYGFAYGLGSKPPEEYTYILGFPAWIFFSLILGTLLMFALVFFVVKFMLTEISLEDESEEEGEEDEVSNI</sequence>
<dbReference type="EMBL" id="JBHTKK010000005">
    <property type="protein sequence ID" value="MFD1065709.1"/>
    <property type="molecule type" value="Genomic_DNA"/>
</dbReference>
<dbReference type="Proteomes" id="UP001597041">
    <property type="component" value="Unassembled WGS sequence"/>
</dbReference>
<keyword evidence="3" id="KW-1185">Reference proteome</keyword>
<feature type="transmembrane region" description="Helical" evidence="1">
    <location>
        <begin position="51"/>
        <end position="76"/>
    </location>
</feature>
<dbReference type="RefSeq" id="WP_379591298.1">
    <property type="nucleotide sequence ID" value="NZ_JBHTKK010000005.1"/>
</dbReference>
<comment type="caution">
    <text evidence="2">The sequence shown here is derived from an EMBL/GenBank/DDBJ whole genome shotgun (WGS) entry which is preliminary data.</text>
</comment>
<dbReference type="PANTHER" id="PTHR39174:SF1">
    <property type="entry name" value="INNER MEMBRANE PROTEIN"/>
    <property type="match status" value="1"/>
</dbReference>